<gene>
    <name evidence="2" type="ordered locus">BATR1942_08985</name>
</gene>
<evidence type="ECO:0008006" key="4">
    <source>
        <dbReference type="Google" id="ProtNLM"/>
    </source>
</evidence>
<evidence type="ECO:0000313" key="2">
    <source>
        <dbReference type="EMBL" id="ADP32730.1"/>
    </source>
</evidence>
<dbReference type="EMBL" id="CP002207">
    <property type="protein sequence ID" value="ADP32730.1"/>
    <property type="molecule type" value="Genomic_DNA"/>
</dbReference>
<dbReference type="RefSeq" id="WP_003325655.1">
    <property type="nucleotide sequence ID" value="NC_014639.1"/>
</dbReference>
<evidence type="ECO:0000313" key="3">
    <source>
        <dbReference type="Proteomes" id="UP000006867"/>
    </source>
</evidence>
<feature type="compositionally biased region" description="Low complexity" evidence="1">
    <location>
        <begin position="36"/>
        <end position="52"/>
    </location>
</feature>
<feature type="region of interest" description="Disordered" evidence="1">
    <location>
        <begin position="30"/>
        <end position="81"/>
    </location>
</feature>
<reference evidence="2 3" key="1">
    <citation type="journal article" date="2011" name="Front. Microbiol.">
        <title>Genomic signatures of strain selection and enhancement in Bacillus atrophaeus var. globigii, a historical biowarfare simulant.</title>
        <authorList>
            <person name="Gibbons H.S."/>
            <person name="Broomall S.M."/>
            <person name="McNew L.A."/>
            <person name="Daligault H."/>
            <person name="Chapman C."/>
            <person name="Bruce D."/>
            <person name="Karavis M."/>
            <person name="Krepps M."/>
            <person name="McGregor P.A."/>
            <person name="Hong C."/>
            <person name="Park K.H."/>
            <person name="Akmal A."/>
            <person name="Feldman A."/>
            <person name="Lin J.S."/>
            <person name="Chang W.E."/>
            <person name="Higgs B.W."/>
            <person name="Demirev P."/>
            <person name="Lindquist J."/>
            <person name="Liem A."/>
            <person name="Fochler E."/>
            <person name="Read T.D."/>
            <person name="Tapia R."/>
            <person name="Johnson S."/>
            <person name="Bishop-Lilly K.A."/>
            <person name="Detter C."/>
            <person name="Han C."/>
            <person name="Sozhamannan S."/>
            <person name="Rosenzweig C.N."/>
            <person name="Skowronski E.W."/>
        </authorList>
    </citation>
    <scope>NUCLEOTIDE SEQUENCE [LARGE SCALE GENOMIC DNA]</scope>
    <source>
        <strain evidence="2 3">1942</strain>
    </source>
</reference>
<dbReference type="Proteomes" id="UP000006867">
    <property type="component" value="Chromosome"/>
</dbReference>
<evidence type="ECO:0000256" key="1">
    <source>
        <dbReference type="SAM" id="MobiDB-lite"/>
    </source>
</evidence>
<dbReference type="InterPro" id="IPR025555">
    <property type="entry name" value="YppG"/>
</dbReference>
<accession>A0ABM5LYC7</accession>
<sequence length="129" mass="14847">MRRRSAQYYQDVNQQMGYYYPQQMQGYYPPSAPASQNQYPPQYYGNQGYVQPYSPPAPIPSQQAAFHNPYPIPRPNQPQPTQFQSIMSQFKKTNGQFDFNKMMDTTGQVMSAMNQVGSLLKGFTSFFKG</sequence>
<organism evidence="2 3">
    <name type="scientific">Bacillus atrophaeus (strain 1942)</name>
    <dbReference type="NCBI Taxonomy" id="720555"/>
    <lineage>
        <taxon>Bacteria</taxon>
        <taxon>Bacillati</taxon>
        <taxon>Bacillota</taxon>
        <taxon>Bacilli</taxon>
        <taxon>Bacillales</taxon>
        <taxon>Bacillaceae</taxon>
        <taxon>Bacillus</taxon>
    </lineage>
</organism>
<keyword evidence="3" id="KW-1185">Reference proteome</keyword>
<name>A0ABM5LYC7_BACA1</name>
<proteinExistence type="predicted"/>
<dbReference type="Pfam" id="PF14179">
    <property type="entry name" value="YppG"/>
    <property type="match status" value="1"/>
</dbReference>
<protein>
    <recommendedName>
        <fullName evidence="4">Spore coat protein</fullName>
    </recommendedName>
</protein>